<dbReference type="InterPro" id="IPR010998">
    <property type="entry name" value="Integrase_recombinase_N"/>
</dbReference>
<comment type="similarity">
    <text evidence="1">Belongs to the 'phage' integrase family.</text>
</comment>
<organism evidence="8 9">
    <name type="scientific">Micromonospora haikouensis</name>
    <dbReference type="NCBI Taxonomy" id="686309"/>
    <lineage>
        <taxon>Bacteria</taxon>
        <taxon>Bacillati</taxon>
        <taxon>Actinomycetota</taxon>
        <taxon>Actinomycetes</taxon>
        <taxon>Micromonosporales</taxon>
        <taxon>Micromonosporaceae</taxon>
        <taxon>Micromonospora</taxon>
    </lineage>
</organism>
<dbReference type="PANTHER" id="PTHR30349">
    <property type="entry name" value="PHAGE INTEGRASE-RELATED"/>
    <property type="match status" value="1"/>
</dbReference>
<dbReference type="GO" id="GO:0003677">
    <property type="term" value="F:DNA binding"/>
    <property type="evidence" value="ECO:0007669"/>
    <property type="project" value="UniProtKB-UniRule"/>
</dbReference>
<keyword evidence="2" id="KW-0229">DNA integration</keyword>
<gene>
    <name evidence="8" type="ORF">GA0070558_1911</name>
</gene>
<evidence type="ECO:0000256" key="2">
    <source>
        <dbReference type="ARBA" id="ARBA00022908"/>
    </source>
</evidence>
<dbReference type="PROSITE" id="PS51900">
    <property type="entry name" value="CB"/>
    <property type="match status" value="1"/>
</dbReference>
<dbReference type="PROSITE" id="PS51898">
    <property type="entry name" value="TYR_RECOMBINASE"/>
    <property type="match status" value="1"/>
</dbReference>
<dbReference type="GO" id="GO:0006310">
    <property type="term" value="P:DNA recombination"/>
    <property type="evidence" value="ECO:0007669"/>
    <property type="project" value="UniProtKB-KW"/>
</dbReference>
<dbReference type="InterPro" id="IPR013762">
    <property type="entry name" value="Integrase-like_cat_sf"/>
</dbReference>
<keyword evidence="4" id="KW-0233">DNA recombination</keyword>
<keyword evidence="3 5" id="KW-0238">DNA-binding</keyword>
<dbReference type="GO" id="GO:0015074">
    <property type="term" value="P:DNA integration"/>
    <property type="evidence" value="ECO:0007669"/>
    <property type="project" value="UniProtKB-KW"/>
</dbReference>
<dbReference type="InterPro" id="IPR050090">
    <property type="entry name" value="Tyrosine_recombinase_XerCD"/>
</dbReference>
<dbReference type="Pfam" id="PF14659">
    <property type="entry name" value="Phage_int_SAM_3"/>
    <property type="match status" value="1"/>
</dbReference>
<feature type="domain" description="Tyr recombinase" evidence="6">
    <location>
        <begin position="169"/>
        <end position="340"/>
    </location>
</feature>
<sequence length="340" mass="37527">MPARGGRRRFGNVRRRSSGRWQARYVGPDGLTRTAPHTFATEKQAEKWLTLVESEIIRGEWVAPEAGEIELSAYGQRWIAERKLAPRTRQGYEFLFTRQVVPYLGHLTLGGIKPATIRAWRKKLLDAGVPEPQAVKAYALLRAILNTAVREDEILRQNPCRIKGYDQYHTPERPTATIAQVYALADAMPARFSALVVVAALSGLRWGELVALRRRDIDFDAGSVRVTRKLAALRSHLEFGPPKSAAGVRVVALPAAAVEALRAHLAEFTAVDADALVFTGDKGAAASGASTRELMQRMGHASMRAALIYQHATSERDREIASAMDRRIVRQTRGKGGQSS</sequence>
<name>A0A1C4YUB9_9ACTN</name>
<dbReference type="Gene3D" id="1.10.150.130">
    <property type="match status" value="1"/>
</dbReference>
<dbReference type="InterPro" id="IPR004107">
    <property type="entry name" value="Integrase_SAM-like_N"/>
</dbReference>
<dbReference type="RefSeq" id="WP_091287415.1">
    <property type="nucleotide sequence ID" value="NZ_FMCW01000091.1"/>
</dbReference>
<evidence type="ECO:0000313" key="8">
    <source>
        <dbReference type="EMBL" id="SCF24246.1"/>
    </source>
</evidence>
<protein>
    <submittedName>
        <fullName evidence="8">Site-specific recombinase XerD</fullName>
    </submittedName>
</protein>
<evidence type="ECO:0000259" key="6">
    <source>
        <dbReference type="PROSITE" id="PS51898"/>
    </source>
</evidence>
<proteinExistence type="inferred from homology"/>
<evidence type="ECO:0000256" key="3">
    <source>
        <dbReference type="ARBA" id="ARBA00023125"/>
    </source>
</evidence>
<dbReference type="Pfam" id="PF26003">
    <property type="entry name" value="Integrase_N_phage"/>
    <property type="match status" value="1"/>
</dbReference>
<dbReference type="Proteomes" id="UP000199375">
    <property type="component" value="Unassembled WGS sequence"/>
</dbReference>
<dbReference type="SUPFAM" id="SSF56349">
    <property type="entry name" value="DNA breaking-rejoining enzymes"/>
    <property type="match status" value="1"/>
</dbReference>
<accession>A0A1C4YUB9</accession>
<reference evidence="8 9" key="1">
    <citation type="submission" date="2016-06" db="EMBL/GenBank/DDBJ databases">
        <authorList>
            <person name="Kjaerup R.B."/>
            <person name="Dalgaard T.S."/>
            <person name="Juul-Madsen H.R."/>
        </authorList>
    </citation>
    <scope>NUCLEOTIDE SEQUENCE [LARGE SCALE GENOMIC DNA]</scope>
    <source>
        <strain evidence="8 9">DSM 45626</strain>
    </source>
</reference>
<dbReference type="InterPro" id="IPR011010">
    <property type="entry name" value="DNA_brk_join_enz"/>
</dbReference>
<evidence type="ECO:0000256" key="5">
    <source>
        <dbReference type="PROSITE-ProRule" id="PRU01248"/>
    </source>
</evidence>
<dbReference type="PANTHER" id="PTHR30349:SF64">
    <property type="entry name" value="PROPHAGE INTEGRASE INTD-RELATED"/>
    <property type="match status" value="1"/>
</dbReference>
<dbReference type="AlphaFoldDB" id="A0A1C4YUB9"/>
<dbReference type="InterPro" id="IPR058717">
    <property type="entry name" value="Phage_L5_Integrase_N"/>
</dbReference>
<feature type="domain" description="Core-binding (CB)" evidence="7">
    <location>
        <begin position="69"/>
        <end position="149"/>
    </location>
</feature>
<dbReference type="InterPro" id="IPR002104">
    <property type="entry name" value="Integrase_catalytic"/>
</dbReference>
<evidence type="ECO:0000256" key="4">
    <source>
        <dbReference type="ARBA" id="ARBA00023172"/>
    </source>
</evidence>
<dbReference type="Gene3D" id="1.10.443.10">
    <property type="entry name" value="Intergrase catalytic core"/>
    <property type="match status" value="1"/>
</dbReference>
<evidence type="ECO:0000256" key="1">
    <source>
        <dbReference type="ARBA" id="ARBA00008857"/>
    </source>
</evidence>
<evidence type="ECO:0000259" key="7">
    <source>
        <dbReference type="PROSITE" id="PS51900"/>
    </source>
</evidence>
<dbReference type="EMBL" id="FMCW01000091">
    <property type="protein sequence ID" value="SCF24246.1"/>
    <property type="molecule type" value="Genomic_DNA"/>
</dbReference>
<evidence type="ECO:0000313" key="9">
    <source>
        <dbReference type="Proteomes" id="UP000199375"/>
    </source>
</evidence>
<dbReference type="InterPro" id="IPR044068">
    <property type="entry name" value="CB"/>
</dbReference>